<evidence type="ECO:0000313" key="4">
    <source>
        <dbReference type="Proteomes" id="UP001204320"/>
    </source>
</evidence>
<accession>A0ABT1ZAU4</accession>
<dbReference type="Gene3D" id="3.60.21.10">
    <property type="match status" value="1"/>
</dbReference>
<dbReference type="EMBL" id="JANSKA010000008">
    <property type="protein sequence ID" value="MCR9037327.1"/>
    <property type="molecule type" value="Genomic_DNA"/>
</dbReference>
<proteinExistence type="predicted"/>
<dbReference type="InterPro" id="IPR051918">
    <property type="entry name" value="STPP_CPPED1"/>
</dbReference>
<dbReference type="InterPro" id="IPR004843">
    <property type="entry name" value="Calcineurin-like_PHP"/>
</dbReference>
<feature type="domain" description="Calcineurin-like phosphoesterase" evidence="2">
    <location>
        <begin position="61"/>
        <end position="273"/>
    </location>
</feature>
<dbReference type="PANTHER" id="PTHR43143">
    <property type="entry name" value="METALLOPHOSPHOESTERASE, CALCINEURIN SUPERFAMILY"/>
    <property type="match status" value="1"/>
</dbReference>
<evidence type="ECO:0000313" key="3">
    <source>
        <dbReference type="EMBL" id="MCR9037327.1"/>
    </source>
</evidence>
<dbReference type="InterPro" id="IPR029052">
    <property type="entry name" value="Metallo-depent_PP-like"/>
</dbReference>
<protein>
    <submittedName>
        <fullName evidence="3">Metallophosphoesterase</fullName>
    </submittedName>
</protein>
<dbReference type="Proteomes" id="UP001204320">
    <property type="component" value="Unassembled WGS sequence"/>
</dbReference>
<sequence length="348" mass="37652">MSLTRRQFFRAGAITCASAAAIAAVGTADPASASEAGPMLESLADSVPASEGTYGSLVSSFAVISDTHVDDDAPDYDDNLGNALGDIAENWDAVDSVVVNGDITNNGYQYQYDIFERRAQAAGFSFPGSFTCVMGNHEQMGDGTHTRESVESLHANFLERTGASSVYYDRYVGGSHVIVLGPDEYVSPYDVSTTDTFKLSAAQLSWLSGLLDEDQAAGVPSFVFVHEPLQYTVTDSYPGGWGFENSLEDDADLRSVVFAHAGAILFTGHTHAYPDVVQRNRGGNLFVGTGSVAYAYAQGETYLTDDASYDSFGWLVRHHERAVEFCMRDFLNHEWVKGSHYVCQLGPQ</sequence>
<feature type="signal peptide" evidence="1">
    <location>
        <begin position="1"/>
        <end position="33"/>
    </location>
</feature>
<feature type="chain" id="PRO_5045759761" evidence="1">
    <location>
        <begin position="34"/>
        <end position="348"/>
    </location>
</feature>
<evidence type="ECO:0000259" key="2">
    <source>
        <dbReference type="Pfam" id="PF00149"/>
    </source>
</evidence>
<keyword evidence="4" id="KW-1185">Reference proteome</keyword>
<gene>
    <name evidence="3" type="ORF">NVS32_10240</name>
</gene>
<comment type="caution">
    <text evidence="3">The sequence shown here is derived from an EMBL/GenBank/DDBJ whole genome shotgun (WGS) entry which is preliminary data.</text>
</comment>
<name>A0ABT1ZAU4_9ACTN</name>
<dbReference type="PROSITE" id="PS51318">
    <property type="entry name" value="TAT"/>
    <property type="match status" value="1"/>
</dbReference>
<dbReference type="RefSeq" id="WP_258499724.1">
    <property type="nucleotide sequence ID" value="NZ_JANSKA010000008.1"/>
</dbReference>
<dbReference type="InterPro" id="IPR006311">
    <property type="entry name" value="TAT_signal"/>
</dbReference>
<evidence type="ECO:0000256" key="1">
    <source>
        <dbReference type="SAM" id="SignalP"/>
    </source>
</evidence>
<dbReference type="Pfam" id="PF00149">
    <property type="entry name" value="Metallophos"/>
    <property type="match status" value="1"/>
</dbReference>
<dbReference type="PANTHER" id="PTHR43143:SF1">
    <property type="entry name" value="SERINE_THREONINE-PROTEIN PHOSPHATASE CPPED1"/>
    <property type="match status" value="1"/>
</dbReference>
<keyword evidence="1" id="KW-0732">Signal</keyword>
<organism evidence="3 4">
    <name type="scientific">Tractidigestivibacter montrealensis</name>
    <dbReference type="NCBI Taxonomy" id="2972466"/>
    <lineage>
        <taxon>Bacteria</taxon>
        <taxon>Bacillati</taxon>
        <taxon>Actinomycetota</taxon>
        <taxon>Coriobacteriia</taxon>
        <taxon>Coriobacteriales</taxon>
        <taxon>Atopobiaceae</taxon>
        <taxon>Tractidigestivibacter</taxon>
    </lineage>
</organism>
<dbReference type="SUPFAM" id="SSF56300">
    <property type="entry name" value="Metallo-dependent phosphatases"/>
    <property type="match status" value="1"/>
</dbReference>
<reference evidence="3 4" key="1">
    <citation type="submission" date="2022-08" db="EMBL/GenBank/DDBJ databases">
        <title>Tractidigestivibacter montrealensis type strain KD21.</title>
        <authorList>
            <person name="Diop K."/>
            <person name="Richard C."/>
            <person name="Routy B."/>
        </authorList>
    </citation>
    <scope>NUCLEOTIDE SEQUENCE [LARGE SCALE GENOMIC DNA]</scope>
    <source>
        <strain evidence="3 4">KD21</strain>
    </source>
</reference>